<accession>A0A812S881</accession>
<name>A0A812S881_9DINO</name>
<dbReference type="Proteomes" id="UP000604046">
    <property type="component" value="Unassembled WGS sequence"/>
</dbReference>
<sequence length="114" mass="12987">ELLWLLALLLVSLLLFVAEESSWKRCKWLLRQAVKSLAKRPALLEVVLGVASMVEHDPVPMVINLTMEDEVKEEEEDSHNFLENDETRWDGMLAEQLMVFGEEPAVLMELAPVA</sequence>
<feature type="signal peptide" evidence="1">
    <location>
        <begin position="1"/>
        <end position="20"/>
    </location>
</feature>
<reference evidence="2" key="1">
    <citation type="submission" date="2021-02" db="EMBL/GenBank/DDBJ databases">
        <authorList>
            <person name="Dougan E. K."/>
            <person name="Rhodes N."/>
            <person name="Thang M."/>
            <person name="Chan C."/>
        </authorList>
    </citation>
    <scope>NUCLEOTIDE SEQUENCE</scope>
</reference>
<keyword evidence="3" id="KW-1185">Reference proteome</keyword>
<feature type="chain" id="PRO_5032419292" evidence="1">
    <location>
        <begin position="21"/>
        <end position="114"/>
    </location>
</feature>
<feature type="non-terminal residue" evidence="2">
    <location>
        <position position="114"/>
    </location>
</feature>
<comment type="caution">
    <text evidence="2">The sequence shown here is derived from an EMBL/GenBank/DDBJ whole genome shotgun (WGS) entry which is preliminary data.</text>
</comment>
<evidence type="ECO:0000313" key="2">
    <source>
        <dbReference type="EMBL" id="CAE7468553.1"/>
    </source>
</evidence>
<evidence type="ECO:0000313" key="3">
    <source>
        <dbReference type="Proteomes" id="UP000604046"/>
    </source>
</evidence>
<gene>
    <name evidence="2" type="ORF">SNAT2548_LOCUS26223</name>
</gene>
<dbReference type="EMBL" id="CAJNDS010002424">
    <property type="protein sequence ID" value="CAE7468553.1"/>
    <property type="molecule type" value="Genomic_DNA"/>
</dbReference>
<evidence type="ECO:0000256" key="1">
    <source>
        <dbReference type="SAM" id="SignalP"/>
    </source>
</evidence>
<feature type="non-terminal residue" evidence="2">
    <location>
        <position position="1"/>
    </location>
</feature>
<proteinExistence type="predicted"/>
<dbReference type="AlphaFoldDB" id="A0A812S881"/>
<protein>
    <submittedName>
        <fullName evidence="2">Uncharacterized protein</fullName>
    </submittedName>
</protein>
<keyword evidence="1" id="KW-0732">Signal</keyword>
<organism evidence="2 3">
    <name type="scientific">Symbiodinium natans</name>
    <dbReference type="NCBI Taxonomy" id="878477"/>
    <lineage>
        <taxon>Eukaryota</taxon>
        <taxon>Sar</taxon>
        <taxon>Alveolata</taxon>
        <taxon>Dinophyceae</taxon>
        <taxon>Suessiales</taxon>
        <taxon>Symbiodiniaceae</taxon>
        <taxon>Symbiodinium</taxon>
    </lineage>
</organism>